<evidence type="ECO:0000313" key="3">
    <source>
        <dbReference type="EMBL" id="KAJ8658119.1"/>
    </source>
</evidence>
<feature type="transmembrane region" description="Helical" evidence="2">
    <location>
        <begin position="124"/>
        <end position="143"/>
    </location>
</feature>
<keyword evidence="2" id="KW-1133">Transmembrane helix</keyword>
<feature type="non-terminal residue" evidence="3">
    <location>
        <position position="1"/>
    </location>
</feature>
<keyword evidence="2" id="KW-0812">Transmembrane</keyword>
<proteinExistence type="predicted"/>
<feature type="transmembrane region" description="Helical" evidence="2">
    <location>
        <begin position="233"/>
        <end position="252"/>
    </location>
</feature>
<sequence>MRLPFRKEKKQPDAPVVNAWDTSEDPTSAPPAENQQVHNNAANHPNDTANGGISEKTEQPPTPQNDPSSPTGSKTATPDPNQMHTRGASIDIPPQEMTPPIKETSQQQPDEWHKPSKARLLLRFWQLIAAIGAFGFQVGATPYSGQDMPFSKKGLLYYVYVIDWLSFLFSLFTIYVYLTRRFGKGGKVKRPISFLLDAFFAALFGVGAFYQFALYQCPPGGYDGWCNFFNTGLFFLVSLFVTYVIHALWDVFGGLSCIRSRN</sequence>
<evidence type="ECO:0008006" key="5">
    <source>
        <dbReference type="Google" id="ProtNLM"/>
    </source>
</evidence>
<comment type="caution">
    <text evidence="3">The sequence shown here is derived from an EMBL/GenBank/DDBJ whole genome shotgun (WGS) entry which is preliminary data.</text>
</comment>
<feature type="transmembrane region" description="Helical" evidence="2">
    <location>
        <begin position="194"/>
        <end position="213"/>
    </location>
</feature>
<feature type="compositionally biased region" description="Polar residues" evidence="1">
    <location>
        <begin position="33"/>
        <end position="51"/>
    </location>
</feature>
<gene>
    <name evidence="3" type="ORF">O0I10_006126</name>
</gene>
<dbReference type="EMBL" id="JARTCD010000026">
    <property type="protein sequence ID" value="KAJ8658119.1"/>
    <property type="molecule type" value="Genomic_DNA"/>
</dbReference>
<dbReference type="Proteomes" id="UP001234581">
    <property type="component" value="Unassembled WGS sequence"/>
</dbReference>
<feature type="transmembrane region" description="Helical" evidence="2">
    <location>
        <begin position="155"/>
        <end position="178"/>
    </location>
</feature>
<dbReference type="GeneID" id="83213537"/>
<evidence type="ECO:0000256" key="1">
    <source>
        <dbReference type="SAM" id="MobiDB-lite"/>
    </source>
</evidence>
<keyword evidence="4" id="KW-1185">Reference proteome</keyword>
<reference evidence="3 4" key="1">
    <citation type="submission" date="2023-03" db="EMBL/GenBank/DDBJ databases">
        <title>Genome sequence of Lichtheimia ornata CBS 291.66.</title>
        <authorList>
            <person name="Mohabir J.T."/>
            <person name="Shea T.P."/>
            <person name="Kurbessoian T."/>
            <person name="Berby B."/>
            <person name="Fontaine J."/>
            <person name="Livny J."/>
            <person name="Gnirke A."/>
            <person name="Stajich J.E."/>
            <person name="Cuomo C.A."/>
        </authorList>
    </citation>
    <scope>NUCLEOTIDE SEQUENCE [LARGE SCALE GENOMIC DNA]</scope>
    <source>
        <strain evidence="3">CBS 291.66</strain>
    </source>
</reference>
<feature type="region of interest" description="Disordered" evidence="1">
    <location>
        <begin position="1"/>
        <end position="113"/>
    </location>
</feature>
<dbReference type="RefSeq" id="XP_058343032.1">
    <property type="nucleotide sequence ID" value="XM_058486158.1"/>
</dbReference>
<keyword evidence="2" id="KW-0472">Membrane</keyword>
<protein>
    <recommendedName>
        <fullName evidence="5">MARVEL domain-containing protein</fullName>
    </recommendedName>
</protein>
<feature type="compositionally biased region" description="Polar residues" evidence="1">
    <location>
        <begin position="65"/>
        <end position="84"/>
    </location>
</feature>
<accession>A0AAD7V2G7</accession>
<evidence type="ECO:0000256" key="2">
    <source>
        <dbReference type="SAM" id="Phobius"/>
    </source>
</evidence>
<evidence type="ECO:0000313" key="4">
    <source>
        <dbReference type="Proteomes" id="UP001234581"/>
    </source>
</evidence>
<organism evidence="3 4">
    <name type="scientific">Lichtheimia ornata</name>
    <dbReference type="NCBI Taxonomy" id="688661"/>
    <lineage>
        <taxon>Eukaryota</taxon>
        <taxon>Fungi</taxon>
        <taxon>Fungi incertae sedis</taxon>
        <taxon>Mucoromycota</taxon>
        <taxon>Mucoromycotina</taxon>
        <taxon>Mucoromycetes</taxon>
        <taxon>Mucorales</taxon>
        <taxon>Lichtheimiaceae</taxon>
        <taxon>Lichtheimia</taxon>
    </lineage>
</organism>
<dbReference type="AlphaFoldDB" id="A0AAD7V2G7"/>
<name>A0AAD7V2G7_9FUNG</name>